<name>A0A5D3D5Q5_CUCMM</name>
<organism evidence="1 2">
    <name type="scientific">Cucumis melo var. makuwa</name>
    <name type="common">Oriental melon</name>
    <dbReference type="NCBI Taxonomy" id="1194695"/>
    <lineage>
        <taxon>Eukaryota</taxon>
        <taxon>Viridiplantae</taxon>
        <taxon>Streptophyta</taxon>
        <taxon>Embryophyta</taxon>
        <taxon>Tracheophyta</taxon>
        <taxon>Spermatophyta</taxon>
        <taxon>Magnoliopsida</taxon>
        <taxon>eudicotyledons</taxon>
        <taxon>Gunneridae</taxon>
        <taxon>Pentapetalae</taxon>
        <taxon>rosids</taxon>
        <taxon>fabids</taxon>
        <taxon>Cucurbitales</taxon>
        <taxon>Cucurbitaceae</taxon>
        <taxon>Benincaseae</taxon>
        <taxon>Cucumis</taxon>
    </lineage>
</organism>
<gene>
    <name evidence="1" type="ORF">E5676_scaffold204G00530</name>
</gene>
<reference evidence="1 2" key="1">
    <citation type="submission" date="2019-08" db="EMBL/GenBank/DDBJ databases">
        <title>Draft genome sequences of two oriental melons (Cucumis melo L. var makuwa).</title>
        <authorList>
            <person name="Kwon S.-Y."/>
        </authorList>
    </citation>
    <scope>NUCLEOTIDE SEQUENCE [LARGE SCALE GENOMIC DNA]</scope>
    <source>
        <strain evidence="2">cv. Chang Bougi</strain>
        <tissue evidence="1">Leaf</tissue>
    </source>
</reference>
<dbReference type="Proteomes" id="UP000321947">
    <property type="component" value="Unassembled WGS sequence"/>
</dbReference>
<sequence length="132" mass="14971">MENLKMAIKLFKMASGLKINPTKSFISPINVDLVRTKETAESWGFTLQNFPIDYLGTPPPLAGKPQSKAFWSNTVEKIHKKLLGWKYTQVSKGGRLTLLNSTLASTPTYLLSLYKAPIQIGKKIERLWRNYL</sequence>
<dbReference type="PANTHER" id="PTHR33116">
    <property type="entry name" value="REVERSE TRANSCRIPTASE ZINC-BINDING DOMAIN-CONTAINING PROTEIN-RELATED-RELATED"/>
    <property type="match status" value="1"/>
</dbReference>
<proteinExistence type="predicted"/>
<dbReference type="AlphaFoldDB" id="A0A5D3D5Q5"/>
<evidence type="ECO:0000313" key="1">
    <source>
        <dbReference type="EMBL" id="TYK18855.1"/>
    </source>
</evidence>
<accession>A0A5D3D5Q5</accession>
<dbReference type="EMBL" id="SSTD01007443">
    <property type="protein sequence ID" value="TYK18855.1"/>
    <property type="molecule type" value="Genomic_DNA"/>
</dbReference>
<comment type="caution">
    <text evidence="1">The sequence shown here is derived from an EMBL/GenBank/DDBJ whole genome shotgun (WGS) entry which is preliminary data.</text>
</comment>
<dbReference type="PANTHER" id="PTHR33116:SF78">
    <property type="entry name" value="OS12G0587133 PROTEIN"/>
    <property type="match status" value="1"/>
</dbReference>
<evidence type="ECO:0000313" key="2">
    <source>
        <dbReference type="Proteomes" id="UP000321947"/>
    </source>
</evidence>
<protein>
    <submittedName>
        <fullName evidence="1">LINE-1 retrotransposable element ORF2 protein</fullName>
    </submittedName>
</protein>